<organism evidence="2 3">
    <name type="scientific">Streptomyces sirii</name>
    <dbReference type="NCBI Taxonomy" id="3127701"/>
    <lineage>
        <taxon>Bacteria</taxon>
        <taxon>Bacillati</taxon>
        <taxon>Actinomycetota</taxon>
        <taxon>Actinomycetes</taxon>
        <taxon>Kitasatosporales</taxon>
        <taxon>Streptomycetaceae</taxon>
        <taxon>Streptomyces</taxon>
    </lineage>
</organism>
<dbReference type="Proteomes" id="UP001626628">
    <property type="component" value="Chromosome"/>
</dbReference>
<protein>
    <submittedName>
        <fullName evidence="2">Uncharacterized protein</fullName>
    </submittedName>
</protein>
<keyword evidence="1" id="KW-0732">Signal</keyword>
<sequence length="226" mass="23944">MTKRNGRTIRYGSRLMALPTAALGLVAAMTVPAAADDGPAREQLIADCASGEGKCSFNEPTLGKAYLGDFRQVSNSLYNCSTSDATQSMGWADTVGSTDSAGVSVTAGGKIAGLIDLSVTATYSHTWSSSHTENSSLNMTVKPGEVGWISRAQVMQTVSGTWQTHYDSPKWGHYFWFVPDTVTGPAPNGTDGQSNAVTVKTRKMTESEKASCSAEAKQGRAFVVKR</sequence>
<name>A0ABZ2QY73_9ACTN</name>
<feature type="signal peptide" evidence="1">
    <location>
        <begin position="1"/>
        <end position="35"/>
    </location>
</feature>
<evidence type="ECO:0000313" key="3">
    <source>
        <dbReference type="Proteomes" id="UP001626628"/>
    </source>
</evidence>
<feature type="chain" id="PRO_5045899446" evidence="1">
    <location>
        <begin position="36"/>
        <end position="226"/>
    </location>
</feature>
<keyword evidence="3" id="KW-1185">Reference proteome</keyword>
<evidence type="ECO:0000256" key="1">
    <source>
        <dbReference type="SAM" id="SignalP"/>
    </source>
</evidence>
<evidence type="ECO:0000313" key="2">
    <source>
        <dbReference type="EMBL" id="WXK81290.1"/>
    </source>
</evidence>
<proteinExistence type="predicted"/>
<accession>A0ABZ2QY73</accession>
<dbReference type="RefSeq" id="WP_407289076.1">
    <property type="nucleotide sequence ID" value="NZ_CP147982.1"/>
</dbReference>
<reference evidence="2 3" key="1">
    <citation type="submission" date="2024-03" db="EMBL/GenBank/DDBJ databases">
        <title>The complete genome of Streptomyces sirii sp.nov.</title>
        <authorList>
            <person name="Zakalyukina Y.V."/>
            <person name="Belik A.R."/>
            <person name="Biryukov M.V."/>
            <person name="Baturina O.A."/>
            <person name="Kabilov M.R."/>
        </authorList>
    </citation>
    <scope>NUCLEOTIDE SEQUENCE [LARGE SCALE GENOMIC DNA]</scope>
    <source>
        <strain evidence="2 3">BP-8</strain>
    </source>
</reference>
<gene>
    <name evidence="2" type="ORF">WAB15_37710</name>
</gene>
<dbReference type="EMBL" id="CP147982">
    <property type="protein sequence ID" value="WXK81290.1"/>
    <property type="molecule type" value="Genomic_DNA"/>
</dbReference>